<proteinExistence type="predicted"/>
<reference evidence="1" key="1">
    <citation type="journal article" date="2019" name="Sci. Rep.">
        <title>Draft genome of Tanacetum cinerariifolium, the natural source of mosquito coil.</title>
        <authorList>
            <person name="Yamashiro T."/>
            <person name="Shiraishi A."/>
            <person name="Satake H."/>
            <person name="Nakayama K."/>
        </authorList>
    </citation>
    <scope>NUCLEOTIDE SEQUENCE</scope>
</reference>
<organism evidence="1">
    <name type="scientific">Tanacetum cinerariifolium</name>
    <name type="common">Dalmatian daisy</name>
    <name type="synonym">Chrysanthemum cinerariifolium</name>
    <dbReference type="NCBI Taxonomy" id="118510"/>
    <lineage>
        <taxon>Eukaryota</taxon>
        <taxon>Viridiplantae</taxon>
        <taxon>Streptophyta</taxon>
        <taxon>Embryophyta</taxon>
        <taxon>Tracheophyta</taxon>
        <taxon>Spermatophyta</taxon>
        <taxon>Magnoliopsida</taxon>
        <taxon>eudicotyledons</taxon>
        <taxon>Gunneridae</taxon>
        <taxon>Pentapetalae</taxon>
        <taxon>asterids</taxon>
        <taxon>campanulids</taxon>
        <taxon>Asterales</taxon>
        <taxon>Asteraceae</taxon>
        <taxon>Asteroideae</taxon>
        <taxon>Anthemideae</taxon>
        <taxon>Anthemidinae</taxon>
        <taxon>Tanacetum</taxon>
    </lineage>
</organism>
<gene>
    <name evidence="1" type="ORF">Tci_373009</name>
</gene>
<sequence>MAEQDWSKVKKTQNMVDYVYAKYENRWKQSDEVTDEMLADLYNYAMLKGKFLSMVESSKATYKGYTKLLVIDEMV</sequence>
<feature type="non-terminal residue" evidence="1">
    <location>
        <position position="75"/>
    </location>
</feature>
<name>A0A699HC74_TANCI</name>
<protein>
    <submittedName>
        <fullName evidence="1">Peptidase C48, SUMO/sentrin/Ubl1</fullName>
    </submittedName>
</protein>
<dbReference type="AlphaFoldDB" id="A0A699HC74"/>
<comment type="caution">
    <text evidence="1">The sequence shown here is derived from an EMBL/GenBank/DDBJ whole genome shotgun (WGS) entry which is preliminary data.</text>
</comment>
<accession>A0A699HC74</accession>
<dbReference type="EMBL" id="BKCJ010145336">
    <property type="protein sequence ID" value="GEY01035.1"/>
    <property type="molecule type" value="Genomic_DNA"/>
</dbReference>
<evidence type="ECO:0000313" key="1">
    <source>
        <dbReference type="EMBL" id="GEY01035.1"/>
    </source>
</evidence>